<feature type="compositionally biased region" description="Basic and acidic residues" evidence="1">
    <location>
        <begin position="183"/>
        <end position="194"/>
    </location>
</feature>
<evidence type="ECO:0000313" key="4">
    <source>
        <dbReference type="Proteomes" id="UP001595868"/>
    </source>
</evidence>
<accession>A0ABV8KNI6</accession>
<evidence type="ECO:0000313" key="3">
    <source>
        <dbReference type="EMBL" id="MFC4107649.1"/>
    </source>
</evidence>
<keyword evidence="2" id="KW-0472">Membrane</keyword>
<gene>
    <name evidence="3" type="ORF">ACFOX0_17175</name>
</gene>
<evidence type="ECO:0000256" key="1">
    <source>
        <dbReference type="SAM" id="MobiDB-lite"/>
    </source>
</evidence>
<keyword evidence="2" id="KW-0812">Transmembrane</keyword>
<feature type="transmembrane region" description="Helical" evidence="2">
    <location>
        <begin position="96"/>
        <end position="117"/>
    </location>
</feature>
<name>A0ABV8KNI6_9ACTN</name>
<comment type="caution">
    <text evidence="3">The sequence shown here is derived from an EMBL/GenBank/DDBJ whole genome shotgun (WGS) entry which is preliminary data.</text>
</comment>
<dbReference type="Proteomes" id="UP001595868">
    <property type="component" value="Unassembled WGS sequence"/>
</dbReference>
<feature type="transmembrane region" description="Helical" evidence="2">
    <location>
        <begin position="66"/>
        <end position="87"/>
    </location>
</feature>
<feature type="transmembrane region" description="Helical" evidence="2">
    <location>
        <begin position="145"/>
        <end position="164"/>
    </location>
</feature>
<sequence>MVSLPTTGPRPFRLGARTRKTVLVAHIATAGAWLGIDVVLGILVVTALSTGDADTRALCYRALELFAVWPLFVVGVGCLASGVLLGLGSRYGVVRYWWVAVKLVLNLVLVVLVLIALRPGVADLAEVGRQIAAGRLSAAGPGDMIFPPVVSTAALLLATVLSVFKPWGRTRRRIPGRPAGGRSEARRDVRSLVG</sequence>
<evidence type="ECO:0000256" key="2">
    <source>
        <dbReference type="SAM" id="Phobius"/>
    </source>
</evidence>
<dbReference type="EMBL" id="JBHSBN010000011">
    <property type="protein sequence ID" value="MFC4107649.1"/>
    <property type="molecule type" value="Genomic_DNA"/>
</dbReference>
<reference evidence="4" key="1">
    <citation type="journal article" date="2019" name="Int. J. Syst. Evol. Microbiol.">
        <title>The Global Catalogue of Microorganisms (GCM) 10K type strain sequencing project: providing services to taxonomists for standard genome sequencing and annotation.</title>
        <authorList>
            <consortium name="The Broad Institute Genomics Platform"/>
            <consortium name="The Broad Institute Genome Sequencing Center for Infectious Disease"/>
            <person name="Wu L."/>
            <person name="Ma J."/>
        </authorList>
    </citation>
    <scope>NUCLEOTIDE SEQUENCE [LARGE SCALE GENOMIC DNA]</scope>
    <source>
        <strain evidence="4">2902at01</strain>
    </source>
</reference>
<evidence type="ECO:0008006" key="5">
    <source>
        <dbReference type="Google" id="ProtNLM"/>
    </source>
</evidence>
<feature type="region of interest" description="Disordered" evidence="1">
    <location>
        <begin position="174"/>
        <end position="194"/>
    </location>
</feature>
<feature type="transmembrane region" description="Helical" evidence="2">
    <location>
        <begin position="21"/>
        <end position="46"/>
    </location>
</feature>
<dbReference type="RefSeq" id="WP_377546855.1">
    <property type="nucleotide sequence ID" value="NZ_JBHSBN010000011.1"/>
</dbReference>
<keyword evidence="4" id="KW-1185">Reference proteome</keyword>
<organism evidence="3 4">
    <name type="scientific">Micromonospora zhanjiangensis</name>
    <dbReference type="NCBI Taxonomy" id="1522057"/>
    <lineage>
        <taxon>Bacteria</taxon>
        <taxon>Bacillati</taxon>
        <taxon>Actinomycetota</taxon>
        <taxon>Actinomycetes</taxon>
        <taxon>Micromonosporales</taxon>
        <taxon>Micromonosporaceae</taxon>
        <taxon>Micromonospora</taxon>
    </lineage>
</organism>
<proteinExistence type="predicted"/>
<protein>
    <recommendedName>
        <fullName evidence="5">DUF2269 domain-containing protein</fullName>
    </recommendedName>
</protein>
<keyword evidence="2" id="KW-1133">Transmembrane helix</keyword>